<keyword evidence="5" id="KW-1133">Transmembrane helix</keyword>
<keyword evidence="5" id="KW-0472">Membrane</keyword>
<proteinExistence type="inferred from homology"/>
<organism evidence="8">
    <name type="scientific">Albugo laibachii Nc14</name>
    <dbReference type="NCBI Taxonomy" id="890382"/>
    <lineage>
        <taxon>Eukaryota</taxon>
        <taxon>Sar</taxon>
        <taxon>Stramenopiles</taxon>
        <taxon>Oomycota</taxon>
        <taxon>Peronosporomycetes</taxon>
        <taxon>Albuginales</taxon>
        <taxon>Albuginaceae</taxon>
        <taxon>Albugo</taxon>
    </lineage>
</organism>
<evidence type="ECO:0000313" key="8">
    <source>
        <dbReference type="EMBL" id="CCA15059.1"/>
    </source>
</evidence>
<dbReference type="FunFam" id="3.90.70.10:FF:000332">
    <property type="entry name" value="Cathepsin L1"/>
    <property type="match status" value="1"/>
</dbReference>
<accession>F0W1Y0</accession>
<dbReference type="SMART" id="SM00645">
    <property type="entry name" value="Pept_C1"/>
    <property type="match status" value="1"/>
</dbReference>
<dbReference type="PANTHER" id="PTHR12411">
    <property type="entry name" value="CYSTEINE PROTEASE FAMILY C1-RELATED"/>
    <property type="match status" value="1"/>
</dbReference>
<dbReference type="SMART" id="SM00848">
    <property type="entry name" value="Inhibitor_I29"/>
    <property type="match status" value="1"/>
</dbReference>
<feature type="compositionally biased region" description="Basic residues" evidence="4">
    <location>
        <begin position="1"/>
        <end position="10"/>
    </location>
</feature>
<keyword evidence="5" id="KW-0812">Transmembrane</keyword>
<dbReference type="AlphaFoldDB" id="F0W1Y0"/>
<evidence type="ECO:0000256" key="4">
    <source>
        <dbReference type="SAM" id="MobiDB-lite"/>
    </source>
</evidence>
<feature type="compositionally biased region" description="Basic and acidic residues" evidence="4">
    <location>
        <begin position="46"/>
        <end position="57"/>
    </location>
</feature>
<dbReference type="Gene3D" id="3.90.70.10">
    <property type="entry name" value="Cysteine proteinases"/>
    <property type="match status" value="1"/>
</dbReference>
<evidence type="ECO:0000259" key="6">
    <source>
        <dbReference type="SMART" id="SM00645"/>
    </source>
</evidence>
<dbReference type="InterPro" id="IPR000169">
    <property type="entry name" value="Pept_cys_AS"/>
</dbReference>
<dbReference type="InterPro" id="IPR000668">
    <property type="entry name" value="Peptidase_C1A_C"/>
</dbReference>
<dbReference type="GO" id="GO:0006508">
    <property type="term" value="P:proteolysis"/>
    <property type="evidence" value="ECO:0007669"/>
    <property type="project" value="InterPro"/>
</dbReference>
<reference evidence="8" key="2">
    <citation type="submission" date="2011-02" db="EMBL/GenBank/DDBJ databases">
        <authorList>
            <person name="MacLean D."/>
        </authorList>
    </citation>
    <scope>NUCLEOTIDE SEQUENCE</scope>
</reference>
<sequence>MGKKKERNHCRKFDDDASATEALLPKEGENPIESECNEEEAELSIEDGKSLHENKPFSDDEKGVHIFRNKRSKQTWCAIIALSTGILGFILILSIFRVVRDANAYPTHRPRFPKSYEASVTFNIPYIGLNEPLYVHMDEERGLQKLSFYGDNDIYIFNASGNSYQILPVMKELKCFTSKAEIPQHVFPKISLFEAEHGLFLVKGRSCYSWKYTTQKKVADSDGHYGEYRLYVDAENGHPVRLHYVGRNLMFGGSHVDEYTLDYEYIRAAPIEQHVFSTLPALMNCTNISSYGGPTRNPLQDILLRFPGSYGLKDALFQRYIDKHEKQYSSESVRTQGKAIFHQNLQYINAMNRKGNTYHLGVNHLADMSTDEIQQVLTSGKRLKRKADNGATMQHQALEAVNVDEVDWRKKGAVTPVKDQGSCGSCWSFGTSGAIEGALFLKEKKLVNVSEQNLIDCSWNFGNQACNGGFDYQSYNWIISSGGIEATDSYGDYRNLPDFCHFEPTRAVARMTGFVNVTGTEQLNDALLHVGPLSVSIDATQPSFYFYAGGYYDDEKCASDLDSLDHLVLAVGFTTFRGQRFTLIKNSWGKFWGEDGYIMISQKDNVCGVATAATYPLLAD</sequence>
<dbReference type="HOGENOM" id="CLU_012184_11_0_1"/>
<gene>
    <name evidence="8" type="primary">AlNc14C8G1059</name>
    <name evidence="8" type="ORF">ALNC14_012020</name>
</gene>
<dbReference type="InterPro" id="IPR038765">
    <property type="entry name" value="Papain-like_cys_pep_sf"/>
</dbReference>
<evidence type="ECO:0000259" key="7">
    <source>
        <dbReference type="SMART" id="SM00848"/>
    </source>
</evidence>
<feature type="compositionally biased region" description="Acidic residues" evidence="4">
    <location>
        <begin position="30"/>
        <end position="45"/>
    </location>
</feature>
<evidence type="ECO:0000256" key="1">
    <source>
        <dbReference type="ARBA" id="ARBA00008455"/>
    </source>
</evidence>
<comment type="similarity">
    <text evidence="1">Belongs to the peptidase C1 family.</text>
</comment>
<dbReference type="InterPro" id="IPR013201">
    <property type="entry name" value="Prot_inhib_I29"/>
</dbReference>
<dbReference type="GO" id="GO:0008234">
    <property type="term" value="F:cysteine-type peptidase activity"/>
    <property type="evidence" value="ECO:0007669"/>
    <property type="project" value="InterPro"/>
</dbReference>
<feature type="domain" description="Cathepsin propeptide inhibitor" evidence="7">
    <location>
        <begin position="317"/>
        <end position="373"/>
    </location>
</feature>
<dbReference type="SUPFAM" id="SSF54001">
    <property type="entry name" value="Cysteine proteinases"/>
    <property type="match status" value="1"/>
</dbReference>
<dbReference type="EMBL" id="FR824053">
    <property type="protein sequence ID" value="CCA15059.1"/>
    <property type="molecule type" value="Genomic_DNA"/>
</dbReference>
<dbReference type="PROSITE" id="PS00139">
    <property type="entry name" value="THIOL_PROTEASE_CYS"/>
    <property type="match status" value="1"/>
</dbReference>
<dbReference type="MEROPS" id="C01.067"/>
<dbReference type="InterPro" id="IPR039417">
    <property type="entry name" value="Peptidase_C1A_papain-like"/>
</dbReference>
<feature type="region of interest" description="Disordered" evidence="4">
    <location>
        <begin position="1"/>
        <end position="57"/>
    </location>
</feature>
<keyword evidence="2" id="KW-0865">Zymogen</keyword>
<protein>
    <submittedName>
        <fullName evidence="8">Cathepsin putative</fullName>
    </submittedName>
</protein>
<keyword evidence="3" id="KW-1015">Disulfide bond</keyword>
<feature type="domain" description="Peptidase C1A papain C-terminal" evidence="6">
    <location>
        <begin position="402"/>
        <end position="617"/>
    </location>
</feature>
<dbReference type="Pfam" id="PF08246">
    <property type="entry name" value="Inhibitor_I29"/>
    <property type="match status" value="1"/>
</dbReference>
<evidence type="ECO:0000256" key="2">
    <source>
        <dbReference type="ARBA" id="ARBA00023145"/>
    </source>
</evidence>
<dbReference type="CDD" id="cd02248">
    <property type="entry name" value="Peptidase_C1A"/>
    <property type="match status" value="1"/>
</dbReference>
<evidence type="ECO:0000256" key="3">
    <source>
        <dbReference type="ARBA" id="ARBA00023157"/>
    </source>
</evidence>
<feature type="transmembrane region" description="Helical" evidence="5">
    <location>
        <begin position="76"/>
        <end position="99"/>
    </location>
</feature>
<name>F0W1Y0_9STRA</name>
<dbReference type="Pfam" id="PF00112">
    <property type="entry name" value="Peptidase_C1"/>
    <property type="match status" value="1"/>
</dbReference>
<reference evidence="8" key="1">
    <citation type="journal article" date="2011" name="PLoS Biol.">
        <title>Gene gain and loss during evolution of obligate parasitism in the white rust pathogen of Arabidopsis thaliana.</title>
        <authorList>
            <person name="Kemen E."/>
            <person name="Gardiner A."/>
            <person name="Schultz-Larsen T."/>
            <person name="Kemen A.C."/>
            <person name="Balmuth A.L."/>
            <person name="Robert-Seilaniantz A."/>
            <person name="Bailey K."/>
            <person name="Holub E."/>
            <person name="Studholme D.J."/>
            <person name="Maclean D."/>
            <person name="Jones J.D."/>
        </authorList>
    </citation>
    <scope>NUCLEOTIDE SEQUENCE</scope>
</reference>
<dbReference type="InterPro" id="IPR013128">
    <property type="entry name" value="Peptidase_C1A"/>
</dbReference>
<evidence type="ECO:0000256" key="5">
    <source>
        <dbReference type="SAM" id="Phobius"/>
    </source>
</evidence>